<keyword evidence="2" id="KW-0378">Hydrolase</keyword>
<dbReference type="PANTHER" id="PTHR21666">
    <property type="entry name" value="PEPTIDASE-RELATED"/>
    <property type="match status" value="1"/>
</dbReference>
<name>A0ABS5AI70_9PSEU</name>
<evidence type="ECO:0000313" key="2">
    <source>
        <dbReference type="EMBL" id="MBP2476261.1"/>
    </source>
</evidence>
<keyword evidence="3" id="KW-1185">Reference proteome</keyword>
<dbReference type="InterPro" id="IPR050570">
    <property type="entry name" value="Cell_wall_metabolism_enzyme"/>
</dbReference>
<dbReference type="SUPFAM" id="SSF51261">
    <property type="entry name" value="Duplicated hybrid motif"/>
    <property type="match status" value="1"/>
</dbReference>
<feature type="domain" description="M23ase beta-sheet core" evidence="1">
    <location>
        <begin position="100"/>
        <end position="195"/>
    </location>
</feature>
<accession>A0ABS5AI70</accession>
<dbReference type="InterPro" id="IPR016047">
    <property type="entry name" value="M23ase_b-sheet_dom"/>
</dbReference>
<protein>
    <submittedName>
        <fullName evidence="2">Murein DD-endopeptidase MepM/ murein hydrolase activator NlpD</fullName>
    </submittedName>
</protein>
<dbReference type="Gene3D" id="2.70.70.10">
    <property type="entry name" value="Glucose Permease (Domain IIA)"/>
    <property type="match status" value="1"/>
</dbReference>
<dbReference type="CDD" id="cd12797">
    <property type="entry name" value="M23_peptidase"/>
    <property type="match status" value="1"/>
</dbReference>
<comment type="caution">
    <text evidence="2">The sequence shown here is derived from an EMBL/GenBank/DDBJ whole genome shotgun (WGS) entry which is preliminary data.</text>
</comment>
<dbReference type="RefSeq" id="WP_307850157.1">
    <property type="nucleotide sequence ID" value="NZ_JAGIOO010000001.1"/>
</dbReference>
<dbReference type="PANTHER" id="PTHR21666:SF270">
    <property type="entry name" value="MUREIN HYDROLASE ACTIVATOR ENVC"/>
    <property type="match status" value="1"/>
</dbReference>
<evidence type="ECO:0000313" key="3">
    <source>
        <dbReference type="Proteomes" id="UP001519363"/>
    </source>
</evidence>
<dbReference type="GO" id="GO:0016787">
    <property type="term" value="F:hydrolase activity"/>
    <property type="evidence" value="ECO:0007669"/>
    <property type="project" value="UniProtKB-KW"/>
</dbReference>
<dbReference type="Pfam" id="PF01551">
    <property type="entry name" value="Peptidase_M23"/>
    <property type="match status" value="1"/>
</dbReference>
<proteinExistence type="predicted"/>
<reference evidence="2 3" key="1">
    <citation type="submission" date="2021-03" db="EMBL/GenBank/DDBJ databases">
        <title>Sequencing the genomes of 1000 actinobacteria strains.</title>
        <authorList>
            <person name="Klenk H.-P."/>
        </authorList>
    </citation>
    <scope>NUCLEOTIDE SEQUENCE [LARGE SCALE GENOMIC DNA]</scope>
    <source>
        <strain evidence="2 3">DSM 44580</strain>
    </source>
</reference>
<dbReference type="InterPro" id="IPR011055">
    <property type="entry name" value="Dup_hybrid_motif"/>
</dbReference>
<dbReference type="Proteomes" id="UP001519363">
    <property type="component" value="Unassembled WGS sequence"/>
</dbReference>
<gene>
    <name evidence="2" type="ORF">JOF53_005133</name>
</gene>
<dbReference type="EMBL" id="JAGIOO010000001">
    <property type="protein sequence ID" value="MBP2476261.1"/>
    <property type="molecule type" value="Genomic_DNA"/>
</dbReference>
<organism evidence="2 3">
    <name type="scientific">Crossiella equi</name>
    <dbReference type="NCBI Taxonomy" id="130796"/>
    <lineage>
        <taxon>Bacteria</taxon>
        <taxon>Bacillati</taxon>
        <taxon>Actinomycetota</taxon>
        <taxon>Actinomycetes</taxon>
        <taxon>Pseudonocardiales</taxon>
        <taxon>Pseudonocardiaceae</taxon>
        <taxon>Crossiella</taxon>
    </lineage>
</organism>
<evidence type="ECO:0000259" key="1">
    <source>
        <dbReference type="Pfam" id="PF01551"/>
    </source>
</evidence>
<sequence length="207" mass="21701">MAAGSSLSTGDAAASNDEVTPLASGADAAANFTAVGGDGGLEVLPLARSTDSSVEFQKLAKSERIKQDRAARDAEARRPMFVSPAMGVFTSGFGGRWGTTHYGIDIANKLGTPIVSVADGVVIEAGPASGFGLWVRVQHKDGTITVYGHMDRITVKEGQKVKAGDKIATMGNRGFSTGVHLHFEVWSASGKKINPLPWLNERGVFVK</sequence>